<gene>
    <name evidence="1" type="ORF">SAMN06296010_1988</name>
</gene>
<protein>
    <submittedName>
        <fullName evidence="1">Uncharacterized protein</fullName>
    </submittedName>
</protein>
<dbReference type="RefSeq" id="WP_085485540.1">
    <property type="nucleotide sequence ID" value="NZ_FXAY01000003.1"/>
</dbReference>
<organism evidence="1 2">
    <name type="scientific">Agreia pratensis</name>
    <dbReference type="NCBI Taxonomy" id="150121"/>
    <lineage>
        <taxon>Bacteria</taxon>
        <taxon>Bacillati</taxon>
        <taxon>Actinomycetota</taxon>
        <taxon>Actinomycetes</taxon>
        <taxon>Micrococcales</taxon>
        <taxon>Microbacteriaceae</taxon>
        <taxon>Agreia</taxon>
    </lineage>
</organism>
<dbReference type="STRING" id="150121.SAMN06296010_1988"/>
<sequence>MIEVKALLLCDSANVREGLLGVLAGGITTINRPSYPAPLLADLALSFLISGVPENGESFHITVEGHHEDEASEALFGAEVDLDVGYVAEARLNTVPLVLSLANAGVPKAGIYTIVVSANNEVIGSLPFDARIDPALPSPSI</sequence>
<dbReference type="AlphaFoldDB" id="A0A1X7K3N7"/>
<dbReference type="EMBL" id="FXAY01000003">
    <property type="protein sequence ID" value="SMG34786.1"/>
    <property type="molecule type" value="Genomic_DNA"/>
</dbReference>
<name>A0A1X7K3N7_9MICO</name>
<dbReference type="OrthoDB" id="5121469at2"/>
<keyword evidence="2" id="KW-1185">Reference proteome</keyword>
<dbReference type="Pfam" id="PF22091">
    <property type="entry name" value="DUF6941"/>
    <property type="match status" value="1"/>
</dbReference>
<dbReference type="InterPro" id="IPR054221">
    <property type="entry name" value="DUF6941"/>
</dbReference>
<accession>A0A1X7K3N7</accession>
<evidence type="ECO:0000313" key="1">
    <source>
        <dbReference type="EMBL" id="SMG34786.1"/>
    </source>
</evidence>
<reference evidence="2" key="1">
    <citation type="submission" date="2017-04" db="EMBL/GenBank/DDBJ databases">
        <authorList>
            <person name="Varghese N."/>
            <person name="Submissions S."/>
        </authorList>
    </citation>
    <scope>NUCLEOTIDE SEQUENCE [LARGE SCALE GENOMIC DNA]</scope>
    <source>
        <strain evidence="2">VKM Ac-2510</strain>
    </source>
</reference>
<dbReference type="Proteomes" id="UP000193244">
    <property type="component" value="Unassembled WGS sequence"/>
</dbReference>
<evidence type="ECO:0000313" key="2">
    <source>
        <dbReference type="Proteomes" id="UP000193244"/>
    </source>
</evidence>
<proteinExistence type="predicted"/>